<dbReference type="Proteomes" id="UP000581206">
    <property type="component" value="Unassembled WGS sequence"/>
</dbReference>
<name>A0A7X6KTY5_9CELL</name>
<proteinExistence type="predicted"/>
<comment type="caution">
    <text evidence="1">The sequence shown here is derived from an EMBL/GenBank/DDBJ whole genome shotgun (WGS) entry which is preliminary data.</text>
</comment>
<accession>A0A7X6KTY5</accession>
<dbReference type="Gene3D" id="3.40.470.10">
    <property type="entry name" value="Uracil-DNA glycosylase-like domain"/>
    <property type="match status" value="1"/>
</dbReference>
<dbReference type="InterPro" id="IPR036895">
    <property type="entry name" value="Uracil-DNA_glycosylase-like_sf"/>
</dbReference>
<evidence type="ECO:0000313" key="1">
    <source>
        <dbReference type="EMBL" id="NKY21958.1"/>
    </source>
</evidence>
<dbReference type="AlphaFoldDB" id="A0A7X6KTY5"/>
<reference evidence="1 2" key="1">
    <citation type="submission" date="2020-04" db="EMBL/GenBank/DDBJ databases">
        <title>MicrobeNet Type strains.</title>
        <authorList>
            <person name="Nicholson A.C."/>
        </authorList>
    </citation>
    <scope>NUCLEOTIDE SEQUENCE [LARGE SCALE GENOMIC DNA]</scope>
    <source>
        <strain evidence="1 2">ATCC BAA-788</strain>
    </source>
</reference>
<protein>
    <submittedName>
        <fullName evidence="1">Uracil-DNA glycosylase</fullName>
    </submittedName>
</protein>
<dbReference type="RefSeq" id="WP_168629079.1">
    <property type="nucleotide sequence ID" value="NZ_BONL01000002.1"/>
</dbReference>
<organism evidence="1 2">
    <name type="scientific">Cellulomonas denverensis</name>
    <dbReference type="NCBI Taxonomy" id="264297"/>
    <lineage>
        <taxon>Bacteria</taxon>
        <taxon>Bacillati</taxon>
        <taxon>Actinomycetota</taxon>
        <taxon>Actinomycetes</taxon>
        <taxon>Micrococcales</taxon>
        <taxon>Cellulomonadaceae</taxon>
        <taxon>Cellulomonas</taxon>
    </lineage>
</organism>
<gene>
    <name evidence="1" type="ORF">HGA03_04690</name>
</gene>
<evidence type="ECO:0000313" key="2">
    <source>
        <dbReference type="Proteomes" id="UP000581206"/>
    </source>
</evidence>
<dbReference type="EMBL" id="JAAXOX010000002">
    <property type="protein sequence ID" value="NKY21958.1"/>
    <property type="molecule type" value="Genomic_DNA"/>
</dbReference>
<sequence>MSALPAPTWAPAVPPDPRTVRLVLVSECAAPVTDDDYGGSPDSAYDASTVLAFRAAGLPIESTADLAGHGVHLTTVLRYPKQEARVPAAEIRAATAELATELAGFPSAVAWLLMGDVAIAAANQIARDRTGRRLIPAGSTYRIRGGDYRLDSIRLFPSYLQAGPAWFIERSKRQMIAEDIAAALDLAGIARSD</sequence>
<keyword evidence="2" id="KW-1185">Reference proteome</keyword>